<sequence>MVGYGEIQTYPKSNSLLTRFQKLENKSFICRKMQRKEDVYPTLKAFFSNSIDERGLA</sequence>
<evidence type="ECO:0000313" key="1">
    <source>
        <dbReference type="EMBL" id="MDQ0339754.1"/>
    </source>
</evidence>
<keyword evidence="2" id="KW-1185">Reference proteome</keyword>
<organism evidence="1 2">
    <name type="scientific">Caldalkalibacillus uzonensis</name>
    <dbReference type="NCBI Taxonomy" id="353224"/>
    <lineage>
        <taxon>Bacteria</taxon>
        <taxon>Bacillati</taxon>
        <taxon>Bacillota</taxon>
        <taxon>Bacilli</taxon>
        <taxon>Bacillales</taxon>
        <taxon>Bacillaceae</taxon>
        <taxon>Caldalkalibacillus</taxon>
    </lineage>
</organism>
<evidence type="ECO:0000313" key="2">
    <source>
        <dbReference type="Proteomes" id="UP001232445"/>
    </source>
</evidence>
<name>A0ABU0CV33_9BACI</name>
<protein>
    <submittedName>
        <fullName evidence="1">Uncharacterized sporulation protein YeaH/YhbH (DUF444 family)</fullName>
    </submittedName>
</protein>
<accession>A0ABU0CV33</accession>
<dbReference type="EMBL" id="JAUSUQ010000009">
    <property type="protein sequence ID" value="MDQ0339754.1"/>
    <property type="molecule type" value="Genomic_DNA"/>
</dbReference>
<comment type="caution">
    <text evidence="1">The sequence shown here is derived from an EMBL/GenBank/DDBJ whole genome shotgun (WGS) entry which is preliminary data.</text>
</comment>
<gene>
    <name evidence="1" type="ORF">J2S00_002547</name>
</gene>
<dbReference type="Proteomes" id="UP001232445">
    <property type="component" value="Unassembled WGS sequence"/>
</dbReference>
<reference evidence="1 2" key="1">
    <citation type="submission" date="2023-07" db="EMBL/GenBank/DDBJ databases">
        <title>Genomic Encyclopedia of Type Strains, Phase IV (KMG-IV): sequencing the most valuable type-strain genomes for metagenomic binning, comparative biology and taxonomic classification.</title>
        <authorList>
            <person name="Goeker M."/>
        </authorList>
    </citation>
    <scope>NUCLEOTIDE SEQUENCE [LARGE SCALE GENOMIC DNA]</scope>
    <source>
        <strain evidence="1 2">DSM 17740</strain>
    </source>
</reference>
<proteinExistence type="predicted"/>